<evidence type="ECO:0000256" key="14">
    <source>
        <dbReference type="ARBA" id="ARBA00047827"/>
    </source>
</evidence>
<keyword evidence="17" id="KW-1185">Reference proteome</keyword>
<keyword evidence="9" id="KW-0492">Microsome</keyword>
<dbReference type="Proteomes" id="UP001652582">
    <property type="component" value="Chromosome 8"/>
</dbReference>
<protein>
    <recommendedName>
        <fullName evidence="5">unspecific monooxygenase</fullName>
        <ecNumber evidence="5">1.14.14.1</ecNumber>
    </recommendedName>
</protein>
<name>A0A6J1NKC5_BICAN</name>
<evidence type="ECO:0000256" key="13">
    <source>
        <dbReference type="ARBA" id="ARBA00023136"/>
    </source>
</evidence>
<evidence type="ECO:0000256" key="9">
    <source>
        <dbReference type="ARBA" id="ARBA00022848"/>
    </source>
</evidence>
<evidence type="ECO:0000313" key="17">
    <source>
        <dbReference type="Proteomes" id="UP001652582"/>
    </source>
</evidence>
<dbReference type="PRINTS" id="PR00463">
    <property type="entry name" value="EP450I"/>
</dbReference>
<dbReference type="AlphaFoldDB" id="A0A6J1NKC5"/>
<comment type="subcellular location">
    <subcellularLocation>
        <location evidence="3">Endoplasmic reticulum membrane</location>
        <topology evidence="3">Peripheral membrane protein</topology>
    </subcellularLocation>
    <subcellularLocation>
        <location evidence="2">Microsome membrane</location>
        <topology evidence="2">Peripheral membrane protein</topology>
    </subcellularLocation>
</comment>
<dbReference type="RefSeq" id="XP_023945388.2">
    <property type="nucleotide sequence ID" value="XM_024089620.2"/>
</dbReference>
<dbReference type="InterPro" id="IPR036396">
    <property type="entry name" value="Cyt_P450_sf"/>
</dbReference>
<dbReference type="PANTHER" id="PTHR24292:SF45">
    <property type="entry name" value="CYTOCHROME P450 6G1-RELATED"/>
    <property type="match status" value="1"/>
</dbReference>
<keyword evidence="6 15" id="KW-0349">Heme</keyword>
<evidence type="ECO:0000256" key="4">
    <source>
        <dbReference type="ARBA" id="ARBA00010617"/>
    </source>
</evidence>
<proteinExistence type="inferred from homology"/>
<dbReference type="GO" id="GO:0020037">
    <property type="term" value="F:heme binding"/>
    <property type="evidence" value="ECO:0007669"/>
    <property type="project" value="InterPro"/>
</dbReference>
<reference evidence="18" key="1">
    <citation type="submission" date="2025-08" db="UniProtKB">
        <authorList>
            <consortium name="RefSeq"/>
        </authorList>
    </citation>
    <scope>IDENTIFICATION</scope>
</reference>
<evidence type="ECO:0000256" key="2">
    <source>
        <dbReference type="ARBA" id="ARBA00004174"/>
    </source>
</evidence>
<feature type="binding site" description="axial binding residue" evidence="15">
    <location>
        <position position="457"/>
    </location>
    <ligand>
        <name>heme</name>
        <dbReference type="ChEBI" id="CHEBI:30413"/>
    </ligand>
    <ligandPart>
        <name>Fe</name>
        <dbReference type="ChEBI" id="CHEBI:18248"/>
    </ligandPart>
</feature>
<sequence length="514" mass="59554">MVIFLIFLFLIGVLYFSYSLLLKNLNYWKNRNVPYARPLPLFGNYKETLLLKKHITLVMRDMCQQFPNEPYFGSFYGTTPALVVQDPNLLKLILSKEFYFCSGREASDYYGKEMIAKNLFLAYGDEWKVLRTNLTPLFSSVKLKNMFYLIKNCSDTLEKLLAEEFKLNPSIDIKSLLSRYTIDCITACAFGINSDSMGKNVHDNPFKKMGYKIFDTSDYQALKNICRSMWPGAFYALGYKVLNKDISSFFIELMSEVFQKREETNASKNDFVDLIVGWKRDHHISGDSMSNLKTGDKKKIDIDVSNEFLVAQCVLFFAAGFETTATTTTFLLYELAKDKIAQEKVIAEVDEYFAKRDTVEFECINMMPYTEACLEESLRLYPVLGFLTREVMDDYTLPTGYNFKKGDRIHIPVYQLQHSPDNFPEPDVFRPERFFGEEKKNIKPFTYMPFGEGPRTCIGMRFAKMPIYAGLLKIFKNYRVELADNMPHKITMDPKATVTQHIGGIHLKFLPRET</sequence>
<evidence type="ECO:0000256" key="16">
    <source>
        <dbReference type="RuleBase" id="RU000461"/>
    </source>
</evidence>
<evidence type="ECO:0000256" key="6">
    <source>
        <dbReference type="ARBA" id="ARBA00022617"/>
    </source>
</evidence>
<accession>A0A6J1NKC5</accession>
<dbReference type="SUPFAM" id="SSF48264">
    <property type="entry name" value="Cytochrome P450"/>
    <property type="match status" value="1"/>
</dbReference>
<keyword evidence="10 16" id="KW-0560">Oxidoreductase</keyword>
<dbReference type="Gene3D" id="1.10.630.10">
    <property type="entry name" value="Cytochrome P450"/>
    <property type="match status" value="1"/>
</dbReference>
<evidence type="ECO:0000256" key="7">
    <source>
        <dbReference type="ARBA" id="ARBA00022723"/>
    </source>
</evidence>
<keyword evidence="7 15" id="KW-0479">Metal-binding</keyword>
<evidence type="ECO:0000256" key="10">
    <source>
        <dbReference type="ARBA" id="ARBA00023002"/>
    </source>
</evidence>
<evidence type="ECO:0000256" key="5">
    <source>
        <dbReference type="ARBA" id="ARBA00012109"/>
    </source>
</evidence>
<evidence type="ECO:0000256" key="15">
    <source>
        <dbReference type="PIRSR" id="PIRSR602401-1"/>
    </source>
</evidence>
<dbReference type="CDD" id="cd11056">
    <property type="entry name" value="CYP6-like"/>
    <property type="match status" value="1"/>
</dbReference>
<keyword evidence="13" id="KW-0472">Membrane</keyword>
<dbReference type="PRINTS" id="PR00385">
    <property type="entry name" value="P450"/>
</dbReference>
<evidence type="ECO:0000256" key="11">
    <source>
        <dbReference type="ARBA" id="ARBA00023004"/>
    </source>
</evidence>
<dbReference type="PANTHER" id="PTHR24292">
    <property type="entry name" value="CYTOCHROME P450"/>
    <property type="match status" value="1"/>
</dbReference>
<dbReference type="Pfam" id="PF00067">
    <property type="entry name" value="p450"/>
    <property type="match status" value="1"/>
</dbReference>
<organism evidence="17 18">
    <name type="scientific">Bicyclus anynana</name>
    <name type="common">Squinting bush brown butterfly</name>
    <dbReference type="NCBI Taxonomy" id="110368"/>
    <lineage>
        <taxon>Eukaryota</taxon>
        <taxon>Metazoa</taxon>
        <taxon>Ecdysozoa</taxon>
        <taxon>Arthropoda</taxon>
        <taxon>Hexapoda</taxon>
        <taxon>Insecta</taxon>
        <taxon>Pterygota</taxon>
        <taxon>Neoptera</taxon>
        <taxon>Endopterygota</taxon>
        <taxon>Lepidoptera</taxon>
        <taxon>Glossata</taxon>
        <taxon>Ditrysia</taxon>
        <taxon>Papilionoidea</taxon>
        <taxon>Nymphalidae</taxon>
        <taxon>Satyrinae</taxon>
        <taxon>Satyrini</taxon>
        <taxon>Mycalesina</taxon>
        <taxon>Bicyclus</taxon>
    </lineage>
</organism>
<dbReference type="GO" id="GO:0016712">
    <property type="term" value="F:oxidoreductase activity, acting on paired donors, with incorporation or reduction of molecular oxygen, reduced flavin or flavoprotein as one donor, and incorporation of one atom of oxygen"/>
    <property type="evidence" value="ECO:0007669"/>
    <property type="project" value="UniProtKB-EC"/>
</dbReference>
<dbReference type="EC" id="1.14.14.1" evidence="5"/>
<dbReference type="InterPro" id="IPR001128">
    <property type="entry name" value="Cyt_P450"/>
</dbReference>
<keyword evidence="8" id="KW-0256">Endoplasmic reticulum</keyword>
<dbReference type="GO" id="GO:0005506">
    <property type="term" value="F:iron ion binding"/>
    <property type="evidence" value="ECO:0007669"/>
    <property type="project" value="InterPro"/>
</dbReference>
<dbReference type="PROSITE" id="PS00086">
    <property type="entry name" value="CYTOCHROME_P450"/>
    <property type="match status" value="1"/>
</dbReference>
<comment type="catalytic activity">
    <reaction evidence="14">
        <text>an organic molecule + reduced [NADPH--hemoprotein reductase] + O2 = an alcohol + oxidized [NADPH--hemoprotein reductase] + H2O + H(+)</text>
        <dbReference type="Rhea" id="RHEA:17149"/>
        <dbReference type="Rhea" id="RHEA-COMP:11964"/>
        <dbReference type="Rhea" id="RHEA-COMP:11965"/>
        <dbReference type="ChEBI" id="CHEBI:15377"/>
        <dbReference type="ChEBI" id="CHEBI:15378"/>
        <dbReference type="ChEBI" id="CHEBI:15379"/>
        <dbReference type="ChEBI" id="CHEBI:30879"/>
        <dbReference type="ChEBI" id="CHEBI:57618"/>
        <dbReference type="ChEBI" id="CHEBI:58210"/>
        <dbReference type="ChEBI" id="CHEBI:142491"/>
        <dbReference type="EC" id="1.14.14.1"/>
    </reaction>
</comment>
<keyword evidence="11 15" id="KW-0408">Iron</keyword>
<evidence type="ECO:0000313" key="18">
    <source>
        <dbReference type="RefSeq" id="XP_023945388.2"/>
    </source>
</evidence>
<gene>
    <name evidence="18" type="primary">LOC112051125</name>
</gene>
<dbReference type="GO" id="GO:0005789">
    <property type="term" value="C:endoplasmic reticulum membrane"/>
    <property type="evidence" value="ECO:0007669"/>
    <property type="project" value="UniProtKB-SubCell"/>
</dbReference>
<dbReference type="GeneID" id="112051125"/>
<dbReference type="KEGG" id="bany:112051125"/>
<dbReference type="InterPro" id="IPR002401">
    <property type="entry name" value="Cyt_P450_E_grp-I"/>
</dbReference>
<evidence type="ECO:0000256" key="12">
    <source>
        <dbReference type="ARBA" id="ARBA00023033"/>
    </source>
</evidence>
<dbReference type="InterPro" id="IPR050476">
    <property type="entry name" value="Insect_CytP450_Detox"/>
</dbReference>
<evidence type="ECO:0000256" key="8">
    <source>
        <dbReference type="ARBA" id="ARBA00022824"/>
    </source>
</evidence>
<comment type="cofactor">
    <cofactor evidence="1 15">
        <name>heme</name>
        <dbReference type="ChEBI" id="CHEBI:30413"/>
    </cofactor>
</comment>
<dbReference type="OrthoDB" id="2789670at2759"/>
<evidence type="ECO:0000256" key="1">
    <source>
        <dbReference type="ARBA" id="ARBA00001971"/>
    </source>
</evidence>
<comment type="similarity">
    <text evidence="4 16">Belongs to the cytochrome P450 family.</text>
</comment>
<evidence type="ECO:0000256" key="3">
    <source>
        <dbReference type="ARBA" id="ARBA00004406"/>
    </source>
</evidence>
<dbReference type="InterPro" id="IPR017972">
    <property type="entry name" value="Cyt_P450_CS"/>
</dbReference>
<keyword evidence="12 16" id="KW-0503">Monooxygenase</keyword>